<evidence type="ECO:0000313" key="3">
    <source>
        <dbReference type="Proteomes" id="UP000542776"/>
    </source>
</evidence>
<comment type="caution">
    <text evidence="2">The sequence shown here is derived from an EMBL/GenBank/DDBJ whole genome shotgun (WGS) entry which is preliminary data.</text>
</comment>
<reference evidence="2 3" key="1">
    <citation type="submission" date="2020-08" db="EMBL/GenBank/DDBJ databases">
        <title>Genomic Encyclopedia of Type Strains, Phase IV (KMG-IV): sequencing the most valuable type-strain genomes for metagenomic binning, comparative biology and taxonomic classification.</title>
        <authorList>
            <person name="Goeker M."/>
        </authorList>
    </citation>
    <scope>NUCLEOTIDE SEQUENCE [LARGE SCALE GENOMIC DNA]</scope>
    <source>
        <strain evidence="2 3">DSM 102238</strain>
    </source>
</reference>
<name>A0A7W6EB22_9HYPH</name>
<gene>
    <name evidence="2" type="ORF">GGR04_001873</name>
</gene>
<dbReference type="EMBL" id="JACIEK010000003">
    <property type="protein sequence ID" value="MBB3998035.1"/>
    <property type="molecule type" value="Genomic_DNA"/>
</dbReference>
<organism evidence="2 3">
    <name type="scientific">Aureimonas pseudogalii</name>
    <dbReference type="NCBI Taxonomy" id="1744844"/>
    <lineage>
        <taxon>Bacteria</taxon>
        <taxon>Pseudomonadati</taxon>
        <taxon>Pseudomonadota</taxon>
        <taxon>Alphaproteobacteria</taxon>
        <taxon>Hyphomicrobiales</taxon>
        <taxon>Aurantimonadaceae</taxon>
        <taxon>Aureimonas</taxon>
    </lineage>
</organism>
<proteinExistence type="predicted"/>
<keyword evidence="3" id="KW-1185">Reference proteome</keyword>
<protein>
    <submittedName>
        <fullName evidence="2">Uncharacterized protein</fullName>
    </submittedName>
</protein>
<evidence type="ECO:0000256" key="1">
    <source>
        <dbReference type="SAM" id="MobiDB-lite"/>
    </source>
</evidence>
<sequence>MSAHNSLVAREGAAARDLNGRDSPMLMGLKISRVA</sequence>
<accession>A0A7W6EB22</accession>
<dbReference type="Proteomes" id="UP000542776">
    <property type="component" value="Unassembled WGS sequence"/>
</dbReference>
<feature type="region of interest" description="Disordered" evidence="1">
    <location>
        <begin position="1"/>
        <end position="23"/>
    </location>
</feature>
<evidence type="ECO:0000313" key="2">
    <source>
        <dbReference type="EMBL" id="MBB3998035.1"/>
    </source>
</evidence>
<dbReference type="AlphaFoldDB" id="A0A7W6EB22"/>